<reference evidence="10" key="2">
    <citation type="submission" date="2025-08" db="UniProtKB">
        <authorList>
            <consortium name="Ensembl"/>
        </authorList>
    </citation>
    <scope>IDENTIFICATION</scope>
</reference>
<reference evidence="10" key="1">
    <citation type="submission" date="2021-06" db="EMBL/GenBank/DDBJ databases">
        <authorList>
            <consortium name="Wellcome Sanger Institute Data Sharing"/>
        </authorList>
    </citation>
    <scope>NUCLEOTIDE SEQUENCE [LARGE SCALE GENOMIC DNA]</scope>
</reference>
<evidence type="ECO:0000313" key="11">
    <source>
        <dbReference type="Proteomes" id="UP000694620"/>
    </source>
</evidence>
<dbReference type="InterPro" id="IPR036915">
    <property type="entry name" value="Cyclin-like_sf"/>
</dbReference>
<feature type="region of interest" description="Disordered" evidence="7">
    <location>
        <begin position="78"/>
        <end position="97"/>
    </location>
</feature>
<dbReference type="InterPro" id="IPR013763">
    <property type="entry name" value="Cyclin-like_dom"/>
</dbReference>
<dbReference type="FunFam" id="1.10.472.10:FF:000001">
    <property type="entry name" value="G2/mitotic-specific cyclin"/>
    <property type="match status" value="1"/>
</dbReference>
<gene>
    <name evidence="10" type="primary">ccnb3</name>
</gene>
<dbReference type="SUPFAM" id="SSF47954">
    <property type="entry name" value="Cyclin-like"/>
    <property type="match status" value="2"/>
</dbReference>
<comment type="similarity">
    <text evidence="2">Belongs to the cyclin family. Cyclin AB subfamily.</text>
</comment>
<feature type="domain" description="Cyclin-like" evidence="8">
    <location>
        <begin position="208"/>
        <end position="292"/>
    </location>
</feature>
<sequence>MPVSRNPRAVTSKIPKISCNTTNVENLKADKVSVGHYLTEENSQTKRSSTSPQGAPKKRSAFGDITNASKAQFLQVKKNAVKQPKKAQKVEAAPKPVPENKVVVQKKSLNETSSKAIPPSDPPEQKLTEAVEKLPVKEPIVKEVQCNVEQVSDPYDVDKESSGDPFMSSEYAKDIFDYLKERELKFGIESYINKQQDLNKEMRAILVDWMVEVQENFELNHETLYLSVKLVDHYLSEVICMRESLQLIGSTSMLLASKFEERCPPCVDDFLYICDDAYKREELINMEMNILRVLKFDINIPIAYRFLRRYAKCAQTSMETLTLARYICELTLQELDFVSERASQLAAACLLLAMAMKKIGGWTPTLEYHTGHTVSDLLALVKRLNFLVTYPTDEKLKAVRSKYSHRVFFEVAKIKPLDMLDLHQMLEC</sequence>
<dbReference type="InterPro" id="IPR046965">
    <property type="entry name" value="Cyclin_A/B-like"/>
</dbReference>
<evidence type="ECO:0000256" key="4">
    <source>
        <dbReference type="ARBA" id="ARBA00023127"/>
    </source>
</evidence>
<feature type="region of interest" description="Disordered" evidence="7">
    <location>
        <begin position="31"/>
        <end position="66"/>
    </location>
</feature>
<dbReference type="GO" id="GO:0016538">
    <property type="term" value="F:cyclin-dependent protein serine/threonine kinase regulator activity"/>
    <property type="evidence" value="ECO:0007669"/>
    <property type="project" value="InterPro"/>
</dbReference>
<comment type="function">
    <text evidence="1">Essential for the control of the cell cycle at the G2/M (mitosis) transition.</text>
</comment>
<dbReference type="InterPro" id="IPR048258">
    <property type="entry name" value="Cyclins_cyclin-box"/>
</dbReference>
<name>A0A8C4SCA5_ERPCA</name>
<dbReference type="AlphaFoldDB" id="A0A8C4SCA5"/>
<protein>
    <submittedName>
        <fullName evidence="10">Cyclin B3</fullName>
    </submittedName>
</protein>
<keyword evidence="3" id="KW-0132">Cell division</keyword>
<evidence type="ECO:0000256" key="2">
    <source>
        <dbReference type="ARBA" id="ARBA00006955"/>
    </source>
</evidence>
<dbReference type="PANTHER" id="PTHR10177">
    <property type="entry name" value="CYCLINS"/>
    <property type="match status" value="1"/>
</dbReference>
<dbReference type="InterPro" id="IPR004367">
    <property type="entry name" value="Cyclin_C-dom"/>
</dbReference>
<reference evidence="10" key="3">
    <citation type="submission" date="2025-09" db="UniProtKB">
        <authorList>
            <consortium name="Ensembl"/>
        </authorList>
    </citation>
    <scope>IDENTIFICATION</scope>
</reference>
<feature type="domain" description="Cyclin C-terminal" evidence="9">
    <location>
        <begin position="301"/>
        <end position="417"/>
    </location>
</feature>
<keyword evidence="5" id="KW-0131">Cell cycle</keyword>
<evidence type="ECO:0000256" key="1">
    <source>
        <dbReference type="ARBA" id="ARBA00003222"/>
    </source>
</evidence>
<dbReference type="SMART" id="SM01332">
    <property type="entry name" value="Cyclin_C"/>
    <property type="match status" value="1"/>
</dbReference>
<evidence type="ECO:0000256" key="6">
    <source>
        <dbReference type="RuleBase" id="RU000383"/>
    </source>
</evidence>
<dbReference type="CDD" id="cd20510">
    <property type="entry name" value="CYCLIN_CCNB3_rpt2"/>
    <property type="match status" value="1"/>
</dbReference>
<evidence type="ECO:0000259" key="9">
    <source>
        <dbReference type="SMART" id="SM01332"/>
    </source>
</evidence>
<dbReference type="GeneTree" id="ENSGT00940000160459"/>
<dbReference type="InterPro" id="IPR039361">
    <property type="entry name" value="Cyclin"/>
</dbReference>
<feature type="domain" description="Cyclin-like" evidence="8">
    <location>
        <begin position="305"/>
        <end position="386"/>
    </location>
</feature>
<dbReference type="CDD" id="cd20508">
    <property type="entry name" value="CYCLIN_CCNB3_rpt1"/>
    <property type="match status" value="1"/>
</dbReference>
<dbReference type="GO" id="GO:0051301">
    <property type="term" value="P:cell division"/>
    <property type="evidence" value="ECO:0007669"/>
    <property type="project" value="UniProtKB-KW"/>
</dbReference>
<dbReference type="Ensembl" id="ENSECRT00000014997.1">
    <property type="protein sequence ID" value="ENSECRP00000014738.1"/>
    <property type="gene ID" value="ENSECRG00000009830.1"/>
</dbReference>
<keyword evidence="4 6" id="KW-0195">Cyclin</keyword>
<evidence type="ECO:0000256" key="3">
    <source>
        <dbReference type="ARBA" id="ARBA00022618"/>
    </source>
</evidence>
<dbReference type="Gene3D" id="1.10.472.10">
    <property type="entry name" value="Cyclin-like"/>
    <property type="match status" value="2"/>
</dbReference>
<dbReference type="GO" id="GO:0044772">
    <property type="term" value="P:mitotic cell cycle phase transition"/>
    <property type="evidence" value="ECO:0007669"/>
    <property type="project" value="InterPro"/>
</dbReference>
<evidence type="ECO:0000313" key="10">
    <source>
        <dbReference type="Ensembl" id="ENSECRP00000014738.1"/>
    </source>
</evidence>
<proteinExistence type="inferred from homology"/>
<feature type="compositionally biased region" description="Polar residues" evidence="7">
    <location>
        <begin position="40"/>
        <end position="53"/>
    </location>
</feature>
<dbReference type="Pfam" id="PF02984">
    <property type="entry name" value="Cyclin_C"/>
    <property type="match status" value="1"/>
</dbReference>
<dbReference type="PROSITE" id="PS00292">
    <property type="entry name" value="CYCLINS"/>
    <property type="match status" value="1"/>
</dbReference>
<dbReference type="SMART" id="SM00385">
    <property type="entry name" value="CYCLIN"/>
    <property type="match status" value="2"/>
</dbReference>
<evidence type="ECO:0000256" key="5">
    <source>
        <dbReference type="ARBA" id="ARBA00023306"/>
    </source>
</evidence>
<evidence type="ECO:0000259" key="8">
    <source>
        <dbReference type="SMART" id="SM00385"/>
    </source>
</evidence>
<organism evidence="10 11">
    <name type="scientific">Erpetoichthys calabaricus</name>
    <name type="common">Rope fish</name>
    <name type="synonym">Calamoichthys calabaricus</name>
    <dbReference type="NCBI Taxonomy" id="27687"/>
    <lineage>
        <taxon>Eukaryota</taxon>
        <taxon>Metazoa</taxon>
        <taxon>Chordata</taxon>
        <taxon>Craniata</taxon>
        <taxon>Vertebrata</taxon>
        <taxon>Euteleostomi</taxon>
        <taxon>Actinopterygii</taxon>
        <taxon>Polypteriformes</taxon>
        <taxon>Polypteridae</taxon>
        <taxon>Erpetoichthys</taxon>
    </lineage>
</organism>
<dbReference type="Pfam" id="PF00134">
    <property type="entry name" value="Cyclin_N"/>
    <property type="match status" value="1"/>
</dbReference>
<accession>A0A8C4SCA5</accession>
<dbReference type="PIRSF" id="PIRSF001771">
    <property type="entry name" value="Cyclin_A_B_D_E"/>
    <property type="match status" value="1"/>
</dbReference>
<keyword evidence="11" id="KW-1185">Reference proteome</keyword>
<evidence type="ECO:0000256" key="7">
    <source>
        <dbReference type="SAM" id="MobiDB-lite"/>
    </source>
</evidence>
<dbReference type="InterPro" id="IPR006671">
    <property type="entry name" value="Cyclin_N"/>
</dbReference>
<dbReference type="Proteomes" id="UP000694620">
    <property type="component" value="Chromosome 12"/>
</dbReference>